<evidence type="ECO:0000313" key="2">
    <source>
        <dbReference type="Proteomes" id="UP000199006"/>
    </source>
</evidence>
<name>A0A1I4F013_9FIRM</name>
<accession>A0A1I4F013</accession>
<evidence type="ECO:0000313" key="1">
    <source>
        <dbReference type="EMBL" id="SFL09721.1"/>
    </source>
</evidence>
<dbReference type="AlphaFoldDB" id="A0A1I4F013"/>
<dbReference type="OrthoDB" id="9948919at2"/>
<reference evidence="1 2" key="1">
    <citation type="submission" date="2016-10" db="EMBL/GenBank/DDBJ databases">
        <authorList>
            <person name="de Groot N.N."/>
        </authorList>
    </citation>
    <scope>NUCLEOTIDE SEQUENCE [LARGE SCALE GENOMIC DNA]</scope>
    <source>
        <strain evidence="1 2">ATCC 51327</strain>
    </source>
</reference>
<dbReference type="STRING" id="29563.SAMN02983006_00172"/>
<dbReference type="RefSeq" id="WP_089858188.1">
    <property type="nucleotide sequence ID" value="NZ_FOTI01000001.1"/>
</dbReference>
<sequence length="118" mass="13763">MMVINKKLAIILVVMILSIGIATGTVLTADEQLDNLAASEQTIDEKVEKAIEEKFAKEQANMQLYEAIYYDKKLDQTMYFFFRSDDNPFWRANEIMEIKGKEFSNLRIRESDLLEEEK</sequence>
<proteinExistence type="predicted"/>
<gene>
    <name evidence="1" type="ORF">SAMN02983006_00172</name>
</gene>
<dbReference type="EMBL" id="FOTI01000001">
    <property type="protein sequence ID" value="SFL09721.1"/>
    <property type="molecule type" value="Genomic_DNA"/>
</dbReference>
<protein>
    <submittedName>
        <fullName evidence="1">Uncharacterized protein</fullName>
    </submittedName>
</protein>
<keyword evidence="2" id="KW-1185">Reference proteome</keyword>
<organism evidence="1 2">
    <name type="scientific">Halanaerobium salsuginis</name>
    <dbReference type="NCBI Taxonomy" id="29563"/>
    <lineage>
        <taxon>Bacteria</taxon>
        <taxon>Bacillati</taxon>
        <taxon>Bacillota</taxon>
        <taxon>Clostridia</taxon>
        <taxon>Halanaerobiales</taxon>
        <taxon>Halanaerobiaceae</taxon>
        <taxon>Halanaerobium</taxon>
    </lineage>
</organism>
<dbReference type="Proteomes" id="UP000199006">
    <property type="component" value="Unassembled WGS sequence"/>
</dbReference>